<accession>A0ABV7LZP0</accession>
<dbReference type="InterPro" id="IPR000515">
    <property type="entry name" value="MetI-like"/>
</dbReference>
<dbReference type="SUPFAM" id="SSF161098">
    <property type="entry name" value="MetI-like"/>
    <property type="match status" value="2"/>
</dbReference>
<evidence type="ECO:0000256" key="5">
    <source>
        <dbReference type="RuleBase" id="RU363032"/>
    </source>
</evidence>
<keyword evidence="8" id="KW-1185">Reference proteome</keyword>
<dbReference type="InterPro" id="IPR035906">
    <property type="entry name" value="MetI-like_sf"/>
</dbReference>
<dbReference type="Proteomes" id="UP001595640">
    <property type="component" value="Unassembled WGS sequence"/>
</dbReference>
<dbReference type="PANTHER" id="PTHR42727">
    <property type="entry name" value="PHOSPHATE TRANSPORT SYSTEM PERMEASE PROTEIN"/>
    <property type="match status" value="1"/>
</dbReference>
<evidence type="ECO:0000313" key="7">
    <source>
        <dbReference type="EMBL" id="MFC3291472.1"/>
    </source>
</evidence>
<comment type="caution">
    <text evidence="7">The sequence shown here is derived from an EMBL/GenBank/DDBJ whole genome shotgun (WGS) entry which is preliminary data.</text>
</comment>
<dbReference type="SUPFAM" id="SSF101908">
    <property type="entry name" value="Putative isomerase YbhE"/>
    <property type="match status" value="1"/>
</dbReference>
<evidence type="ECO:0000256" key="4">
    <source>
        <dbReference type="ARBA" id="ARBA00023136"/>
    </source>
</evidence>
<feature type="transmembrane region" description="Helical" evidence="5">
    <location>
        <begin position="617"/>
        <end position="638"/>
    </location>
</feature>
<dbReference type="PROSITE" id="PS50928">
    <property type="entry name" value="ABC_TM1"/>
    <property type="match status" value="1"/>
</dbReference>
<organism evidence="7 8">
    <name type="scientific">Modicisalibacter luteus</name>
    <dbReference type="NCBI Taxonomy" id="453962"/>
    <lineage>
        <taxon>Bacteria</taxon>
        <taxon>Pseudomonadati</taxon>
        <taxon>Pseudomonadota</taxon>
        <taxon>Gammaproteobacteria</taxon>
        <taxon>Oceanospirillales</taxon>
        <taxon>Halomonadaceae</taxon>
        <taxon>Modicisalibacter</taxon>
    </lineage>
</organism>
<feature type="transmembrane region" description="Helical" evidence="5">
    <location>
        <begin position="486"/>
        <end position="506"/>
    </location>
</feature>
<reference evidence="8" key="1">
    <citation type="journal article" date="2019" name="Int. J. Syst. Evol. Microbiol.">
        <title>The Global Catalogue of Microorganisms (GCM) 10K type strain sequencing project: providing services to taxonomists for standard genome sequencing and annotation.</title>
        <authorList>
            <consortium name="The Broad Institute Genomics Platform"/>
            <consortium name="The Broad Institute Genome Sequencing Center for Infectious Disease"/>
            <person name="Wu L."/>
            <person name="Ma J."/>
        </authorList>
    </citation>
    <scope>NUCLEOTIDE SEQUENCE [LARGE SCALE GENOMIC DNA]</scope>
    <source>
        <strain evidence="8">KCTC 12847</strain>
    </source>
</reference>
<dbReference type="RefSeq" id="WP_019018815.1">
    <property type="nucleotide sequence ID" value="NZ_BMXD01000005.1"/>
</dbReference>
<keyword evidence="3 5" id="KW-1133">Transmembrane helix</keyword>
<name>A0ABV7LZP0_9GAMM</name>
<proteinExistence type="inferred from homology"/>
<keyword evidence="4 5" id="KW-0472">Membrane</keyword>
<protein>
    <submittedName>
        <fullName evidence="7">ABC transporter permease subunit</fullName>
    </submittedName>
</protein>
<feature type="transmembrane region" description="Helical" evidence="5">
    <location>
        <begin position="21"/>
        <end position="47"/>
    </location>
</feature>
<feature type="transmembrane region" description="Helical" evidence="5">
    <location>
        <begin position="459"/>
        <end position="480"/>
    </location>
</feature>
<evidence type="ECO:0000256" key="1">
    <source>
        <dbReference type="ARBA" id="ARBA00004651"/>
    </source>
</evidence>
<keyword evidence="2 5" id="KW-0812">Transmembrane</keyword>
<gene>
    <name evidence="7" type="ORF">ACFOEI_05275</name>
</gene>
<keyword evidence="5" id="KW-0813">Transport</keyword>
<dbReference type="CDD" id="cd06261">
    <property type="entry name" value="TM_PBP2"/>
    <property type="match status" value="1"/>
</dbReference>
<evidence type="ECO:0000313" key="8">
    <source>
        <dbReference type="Proteomes" id="UP001595640"/>
    </source>
</evidence>
<feature type="transmembrane region" description="Helical" evidence="5">
    <location>
        <begin position="569"/>
        <end position="588"/>
    </location>
</feature>
<feature type="transmembrane region" description="Helical" evidence="5">
    <location>
        <begin position="685"/>
        <end position="707"/>
    </location>
</feature>
<evidence type="ECO:0000256" key="2">
    <source>
        <dbReference type="ARBA" id="ARBA00022692"/>
    </source>
</evidence>
<dbReference type="PANTHER" id="PTHR42727:SF1">
    <property type="entry name" value="PHOSPHATE TRANSPORT SYSTEM PERMEASE"/>
    <property type="match status" value="1"/>
</dbReference>
<dbReference type="Pfam" id="PF00528">
    <property type="entry name" value="BPD_transp_1"/>
    <property type="match status" value="1"/>
</dbReference>
<dbReference type="Gene3D" id="1.10.3720.10">
    <property type="entry name" value="MetI-like"/>
    <property type="match status" value="2"/>
</dbReference>
<evidence type="ECO:0000256" key="3">
    <source>
        <dbReference type="ARBA" id="ARBA00022989"/>
    </source>
</evidence>
<comment type="subcellular location">
    <subcellularLocation>
        <location evidence="1 5">Cell membrane</location>
        <topology evidence="1 5">Multi-pass membrane protein</topology>
    </subcellularLocation>
</comment>
<feature type="domain" description="ABC transmembrane type-1" evidence="6">
    <location>
        <begin position="416"/>
        <end position="704"/>
    </location>
</feature>
<feature type="transmembrane region" description="Helical" evidence="5">
    <location>
        <begin position="518"/>
        <end position="537"/>
    </location>
</feature>
<comment type="similarity">
    <text evidence="5">Belongs to the binding-protein-dependent transport system permease family.</text>
</comment>
<dbReference type="EMBL" id="JBHRUH010000011">
    <property type="protein sequence ID" value="MFC3291472.1"/>
    <property type="molecule type" value="Genomic_DNA"/>
</dbReference>
<feature type="transmembrane region" description="Helical" evidence="5">
    <location>
        <begin position="422"/>
        <end position="447"/>
    </location>
</feature>
<evidence type="ECO:0000259" key="6">
    <source>
        <dbReference type="PROSITE" id="PS50928"/>
    </source>
</evidence>
<sequence>MIDFSTPTLRLRRRLRHSRDRLATLLISAGGIGVIAAVLAIGVFLALEAAPLFSPARVDSETSPLPPGKKQADRVAWMHIGSPGQATLLDERGVVWRGTSGQAFIADASLADALFQGQTITSTAQTASRLALGLDQGDVILVPRDDEARPVWSQANRHTLFSGQPVAELALQGDDNGHWRLAGRSEAGNVAALIGTRDDARTRRHELPQDASHLALGGEGRLVLAEGAQLSVWSLAPSVPEILGQVRGVSEGRRITALTYLVGGETLLVGDSGGGIRRWLNARGETMPLLATEPYRGMGDAPIVSLLAFPERRLALAMDTEGRLGLYQAVAGRRWHGQVPDGPSQAVDFSADGRVIWWLGDTNLTRFIIGDEHAEVSWKSLWTPVHYEGHDEALHRWQVAASGVESEPRFGLAPLAWGTLKAAVWALVFAIPLALGAAAHSAVYMSVRLRTRIKPALELMEALPGVVIGFIAGLVLAPYVERHLAGSLALVVILPLGMLLGGALWARLPHGLRARLPLSWAGIWLIPWLALLIWLAMQSAPGLETLLFGGDLRTWLETRLGLDYASRNAMIVGLAMGFAVIPTIYALAEDALSGVPRSLSEGAQALGATRWQALWRVLLPAASPGIFSAVMIGAGRAVGETMIVLMATGNTALMSWSPFEGLRSAAANLAIELPEAAVGSTHYRLLFLSALLLFVFTFCVNTFAEVVRMRLKRRYRHLGAGK</sequence>